<proteinExistence type="predicted"/>
<dbReference type="EMBL" id="OX458333">
    <property type="protein sequence ID" value="CAI8718665.1"/>
    <property type="molecule type" value="Genomic_DNA"/>
</dbReference>
<evidence type="ECO:0000313" key="2">
    <source>
        <dbReference type="Proteomes" id="UP001162030"/>
    </source>
</evidence>
<accession>A0ABN8WVY3</accession>
<protein>
    <submittedName>
        <fullName evidence="1">Uncharacterized protein</fullName>
    </submittedName>
</protein>
<dbReference type="Proteomes" id="UP001162030">
    <property type="component" value="Chromosome"/>
</dbReference>
<reference evidence="1 2" key="1">
    <citation type="submission" date="2023-03" db="EMBL/GenBank/DDBJ databases">
        <authorList>
            <person name="Pearce D."/>
        </authorList>
    </citation>
    <scope>NUCLEOTIDE SEQUENCE [LARGE SCALE GENOMIC DNA]</scope>
    <source>
        <strain evidence="1">Msz</strain>
    </source>
</reference>
<gene>
    <name evidence="1" type="ORF">MSZNOR_0048</name>
</gene>
<sequence length="51" mass="5928">MGIPSPRRLPVKFFFSKEMPTYQARLNSPDLKAAVISAKLHSYWMRSMKTL</sequence>
<evidence type="ECO:0000313" key="1">
    <source>
        <dbReference type="EMBL" id="CAI8718665.1"/>
    </source>
</evidence>
<organism evidence="1 2">
    <name type="scientific">Methylocaldum szegediense</name>
    <dbReference type="NCBI Taxonomy" id="73780"/>
    <lineage>
        <taxon>Bacteria</taxon>
        <taxon>Pseudomonadati</taxon>
        <taxon>Pseudomonadota</taxon>
        <taxon>Gammaproteobacteria</taxon>
        <taxon>Methylococcales</taxon>
        <taxon>Methylococcaceae</taxon>
        <taxon>Methylocaldum</taxon>
    </lineage>
</organism>
<keyword evidence="2" id="KW-1185">Reference proteome</keyword>
<name>A0ABN8WVY3_9GAMM</name>